<dbReference type="AlphaFoldDB" id="A0A438N8V3"/>
<dbReference type="Pfam" id="PF08982">
    <property type="entry name" value="AtaL"/>
    <property type="match status" value="1"/>
</dbReference>
<accession>A0A438N8V3</accession>
<dbReference type="InterPro" id="IPR023393">
    <property type="entry name" value="START-like_dom_sf"/>
</dbReference>
<protein>
    <submittedName>
        <fullName evidence="1">Uncharacterized protein</fullName>
    </submittedName>
</protein>
<dbReference type="Proteomes" id="UP000288859">
    <property type="component" value="Unassembled WGS sequence"/>
</dbReference>
<evidence type="ECO:0000313" key="2">
    <source>
        <dbReference type="Proteomes" id="UP000288859"/>
    </source>
</evidence>
<reference evidence="1 2" key="1">
    <citation type="submission" date="2017-03" db="EMBL/GenBank/DDBJ databases">
        <title>Genomes of endolithic fungi from Antarctica.</title>
        <authorList>
            <person name="Coleine C."/>
            <person name="Masonjones S."/>
            <person name="Stajich J.E."/>
        </authorList>
    </citation>
    <scope>NUCLEOTIDE SEQUENCE [LARGE SCALE GENOMIC DNA]</scope>
    <source>
        <strain evidence="1 2">CCFEE 6314</strain>
    </source>
</reference>
<sequence length="174" mass="18988">MAATTEFIFNLACTVPVNPTDVEPIINADEFWRGLRRGGAHPELFAEYVRKTEVLPNPTSDLVFQRRLYIADGAVHTKEGTTLDQDVRLAENLMCEGVTIGNGSRSTMLLSHGGQPTDGPHDLYLTSIYELHMADVEPGSSKAAEVETNYTALAKGAALKVVQTIRGWKSDGKL</sequence>
<proteinExistence type="predicted"/>
<evidence type="ECO:0000313" key="1">
    <source>
        <dbReference type="EMBL" id="RVX72052.1"/>
    </source>
</evidence>
<gene>
    <name evidence="1" type="ORF">B0A52_04650</name>
</gene>
<name>A0A438N8V3_EXOME</name>
<dbReference type="OrthoDB" id="2320332at2759"/>
<organism evidence="1 2">
    <name type="scientific">Exophiala mesophila</name>
    <name type="common">Black yeast-like fungus</name>
    <dbReference type="NCBI Taxonomy" id="212818"/>
    <lineage>
        <taxon>Eukaryota</taxon>
        <taxon>Fungi</taxon>
        <taxon>Dikarya</taxon>
        <taxon>Ascomycota</taxon>
        <taxon>Pezizomycotina</taxon>
        <taxon>Eurotiomycetes</taxon>
        <taxon>Chaetothyriomycetidae</taxon>
        <taxon>Chaetothyriales</taxon>
        <taxon>Herpotrichiellaceae</taxon>
        <taxon>Exophiala</taxon>
    </lineage>
</organism>
<comment type="caution">
    <text evidence="1">The sequence shown here is derived from an EMBL/GenBank/DDBJ whole genome shotgun (WGS) entry which is preliminary data.</text>
</comment>
<dbReference type="EMBL" id="NAJM01000014">
    <property type="protein sequence ID" value="RVX72052.1"/>
    <property type="molecule type" value="Genomic_DNA"/>
</dbReference>
<dbReference type="Gene3D" id="3.30.530.20">
    <property type="match status" value="1"/>
</dbReference>
<dbReference type="InterPro" id="IPR015075">
    <property type="entry name" value="AtaL"/>
</dbReference>
<dbReference type="SUPFAM" id="SSF55961">
    <property type="entry name" value="Bet v1-like"/>
    <property type="match status" value="1"/>
</dbReference>